<dbReference type="AlphaFoldDB" id="A0A9W9ZGH4"/>
<comment type="caution">
    <text evidence="2">The sequence shown here is derived from an EMBL/GenBank/DDBJ whole genome shotgun (WGS) entry which is preliminary data.</text>
</comment>
<evidence type="ECO:0000313" key="3">
    <source>
        <dbReference type="Proteomes" id="UP001163046"/>
    </source>
</evidence>
<evidence type="ECO:0000259" key="1">
    <source>
        <dbReference type="Pfam" id="PF02786"/>
    </source>
</evidence>
<dbReference type="Gene3D" id="3.30.1490.20">
    <property type="entry name" value="ATP-grasp fold, A domain"/>
    <property type="match status" value="1"/>
</dbReference>
<dbReference type="SUPFAM" id="SSF56059">
    <property type="entry name" value="Glutathione synthetase ATP-binding domain-like"/>
    <property type="match status" value="1"/>
</dbReference>
<dbReference type="GO" id="GO:0004736">
    <property type="term" value="F:pyruvate carboxylase activity"/>
    <property type="evidence" value="ECO:0007669"/>
    <property type="project" value="TreeGrafter"/>
</dbReference>
<organism evidence="2 3">
    <name type="scientific">Desmophyllum pertusum</name>
    <dbReference type="NCBI Taxonomy" id="174260"/>
    <lineage>
        <taxon>Eukaryota</taxon>
        <taxon>Metazoa</taxon>
        <taxon>Cnidaria</taxon>
        <taxon>Anthozoa</taxon>
        <taxon>Hexacorallia</taxon>
        <taxon>Scleractinia</taxon>
        <taxon>Caryophylliina</taxon>
        <taxon>Caryophylliidae</taxon>
        <taxon>Desmophyllum</taxon>
    </lineage>
</organism>
<dbReference type="EMBL" id="MU826355">
    <property type="protein sequence ID" value="KAJ7380033.1"/>
    <property type="molecule type" value="Genomic_DNA"/>
</dbReference>
<protein>
    <recommendedName>
        <fullName evidence="1">Carbamoyl phosphate synthase ATP-binding domain-containing protein</fullName>
    </recommendedName>
</protein>
<dbReference type="OrthoDB" id="196847at2759"/>
<evidence type="ECO:0000313" key="2">
    <source>
        <dbReference type="EMBL" id="KAJ7380033.1"/>
    </source>
</evidence>
<dbReference type="Proteomes" id="UP001163046">
    <property type="component" value="Unassembled WGS sequence"/>
</dbReference>
<feature type="domain" description="Carbamoyl phosphate synthase ATP-binding" evidence="1">
    <location>
        <begin position="69"/>
        <end position="137"/>
    </location>
</feature>
<name>A0A9W9ZGH4_9CNID</name>
<dbReference type="Pfam" id="PF02786">
    <property type="entry name" value="CPSase_L_D2"/>
    <property type="match status" value="1"/>
</dbReference>
<dbReference type="PANTHER" id="PTHR43778:SF2">
    <property type="entry name" value="PYRUVATE CARBOXYLASE, MITOCHONDRIAL"/>
    <property type="match status" value="1"/>
</dbReference>
<accession>A0A9W9ZGH4</accession>
<dbReference type="InterPro" id="IPR055268">
    <property type="entry name" value="PCB-like"/>
</dbReference>
<dbReference type="GO" id="GO:0005737">
    <property type="term" value="C:cytoplasm"/>
    <property type="evidence" value="ECO:0007669"/>
    <property type="project" value="TreeGrafter"/>
</dbReference>
<dbReference type="GO" id="GO:0005524">
    <property type="term" value="F:ATP binding"/>
    <property type="evidence" value="ECO:0007669"/>
    <property type="project" value="InterPro"/>
</dbReference>
<dbReference type="PANTHER" id="PTHR43778">
    <property type="entry name" value="PYRUVATE CARBOXYLASE"/>
    <property type="match status" value="1"/>
</dbReference>
<proteinExistence type="predicted"/>
<dbReference type="InterPro" id="IPR005479">
    <property type="entry name" value="CPAse_ATP-bd"/>
</dbReference>
<sequence>MTYRMPLVNQHISNSGIIHHPLFLITRQVAHKASSTGYEPSLVNDVRQSRSKESSSRGWGACGSWHRGTIRTVAEAKAFCEEYGLPVITKAAYGGGGRGMRVIHKMEDVEEFFNLASNEAYSAFGDGSMFIEKFVGKCVDLLVWVYMV</sequence>
<reference evidence="2" key="1">
    <citation type="submission" date="2023-01" db="EMBL/GenBank/DDBJ databases">
        <title>Genome assembly of the deep-sea coral Lophelia pertusa.</title>
        <authorList>
            <person name="Herrera S."/>
            <person name="Cordes E."/>
        </authorList>
    </citation>
    <scope>NUCLEOTIDE SEQUENCE</scope>
    <source>
        <strain evidence="2">USNM1676648</strain>
        <tissue evidence="2">Polyp</tissue>
    </source>
</reference>
<dbReference type="GO" id="GO:0006094">
    <property type="term" value="P:gluconeogenesis"/>
    <property type="evidence" value="ECO:0007669"/>
    <property type="project" value="TreeGrafter"/>
</dbReference>
<dbReference type="InterPro" id="IPR013815">
    <property type="entry name" value="ATP_grasp_subdomain_1"/>
</dbReference>
<gene>
    <name evidence="2" type="ORF">OS493_012795</name>
</gene>
<dbReference type="FunFam" id="3.30.1490.20:FF:000018">
    <property type="entry name" value="Biotin carboxylase"/>
    <property type="match status" value="1"/>
</dbReference>
<keyword evidence="3" id="KW-1185">Reference proteome</keyword>